<keyword evidence="11" id="KW-0282">Flagellum</keyword>
<keyword evidence="7" id="KW-0653">Protein transport</keyword>
<feature type="transmembrane region" description="Helical" evidence="8">
    <location>
        <begin position="192"/>
        <end position="210"/>
    </location>
</feature>
<name>A0ABQ0B2W0_9FIRM</name>
<feature type="domain" description="Motility protein A N-terminal" evidence="10">
    <location>
        <begin position="6"/>
        <end position="93"/>
    </location>
</feature>
<evidence type="ECO:0000256" key="1">
    <source>
        <dbReference type="ARBA" id="ARBA00004651"/>
    </source>
</evidence>
<gene>
    <name evidence="11" type="ORF">F130042H8_36650</name>
</gene>
<keyword evidence="11" id="KW-0966">Cell projection</keyword>
<comment type="similarity">
    <text evidence="7">Belongs to the exbB/tolQ family.</text>
</comment>
<dbReference type="PANTHER" id="PTHR30433">
    <property type="entry name" value="CHEMOTAXIS PROTEIN MOTA"/>
    <property type="match status" value="1"/>
</dbReference>
<keyword evidence="4" id="KW-0283">Flagellar rotation</keyword>
<evidence type="ECO:0000259" key="9">
    <source>
        <dbReference type="Pfam" id="PF01618"/>
    </source>
</evidence>
<dbReference type="EMBL" id="BAABXL010000001">
    <property type="protein sequence ID" value="GAA6270605.1"/>
    <property type="molecule type" value="Genomic_DNA"/>
</dbReference>
<evidence type="ECO:0000313" key="11">
    <source>
        <dbReference type="EMBL" id="GAA6270605.1"/>
    </source>
</evidence>
<evidence type="ECO:0000256" key="6">
    <source>
        <dbReference type="ARBA" id="ARBA00023136"/>
    </source>
</evidence>
<feature type="transmembrane region" description="Helical" evidence="8">
    <location>
        <begin position="31"/>
        <end position="53"/>
    </location>
</feature>
<evidence type="ECO:0000259" key="10">
    <source>
        <dbReference type="Pfam" id="PF20560"/>
    </source>
</evidence>
<dbReference type="Proteomes" id="UP001600894">
    <property type="component" value="Unassembled WGS sequence"/>
</dbReference>
<keyword evidence="5 8" id="KW-1133">Transmembrane helix</keyword>
<reference evidence="11 12" key="1">
    <citation type="submission" date="2024-04" db="EMBL/GenBank/DDBJ databases">
        <title>Defined microbial consortia suppress multidrug-resistant proinflammatory Enterobacteriaceae via ecological control.</title>
        <authorList>
            <person name="Furuichi M."/>
            <person name="Kawaguchi T."/>
            <person name="Pust M."/>
            <person name="Yasuma K."/>
            <person name="Plichta D."/>
            <person name="Hasegawa N."/>
            <person name="Ohya T."/>
            <person name="Bhattarai S."/>
            <person name="Sasajima S."/>
            <person name="Aoto Y."/>
            <person name="Tuganbaev T."/>
            <person name="Yaginuma M."/>
            <person name="Ueda M."/>
            <person name="Okahashi N."/>
            <person name="Amafuji K."/>
            <person name="Kiridooshi Y."/>
            <person name="Sugita K."/>
            <person name="Strazar M."/>
            <person name="Skelly A."/>
            <person name="Suda W."/>
            <person name="Hattori M."/>
            <person name="Nakamoto N."/>
            <person name="Caballero S."/>
            <person name="Norman J."/>
            <person name="Olle B."/>
            <person name="Tanoue T."/>
            <person name="Arita M."/>
            <person name="Bucci V."/>
            <person name="Atarashi K."/>
            <person name="Xavier R."/>
            <person name="Honda K."/>
        </authorList>
    </citation>
    <scope>NUCLEOTIDE SEQUENCE [LARGE SCALE GENOMIC DNA]</scope>
    <source>
        <strain evidence="12">f13</strain>
    </source>
</reference>
<dbReference type="RefSeq" id="WP_176255224.1">
    <property type="nucleotide sequence ID" value="NZ_BAABXL010000001.1"/>
</dbReference>
<dbReference type="Pfam" id="PF20560">
    <property type="entry name" value="MotA_N"/>
    <property type="match status" value="1"/>
</dbReference>
<protein>
    <submittedName>
        <fullName evidence="11">Flagellar motor protein</fullName>
    </submittedName>
</protein>
<proteinExistence type="inferred from homology"/>
<keyword evidence="6 8" id="KW-0472">Membrane</keyword>
<comment type="subcellular location">
    <subcellularLocation>
        <location evidence="1">Cell membrane</location>
        <topology evidence="1">Multi-pass membrane protein</topology>
    </subcellularLocation>
    <subcellularLocation>
        <location evidence="7">Membrane</location>
        <topology evidence="7">Multi-pass membrane protein</topology>
    </subcellularLocation>
</comment>
<organism evidence="11 12">
    <name type="scientific">Enterocloster alcoholdehydrogenati</name>
    <dbReference type="NCBI Taxonomy" id="2547410"/>
    <lineage>
        <taxon>Bacteria</taxon>
        <taxon>Bacillati</taxon>
        <taxon>Bacillota</taxon>
        <taxon>Clostridia</taxon>
        <taxon>Lachnospirales</taxon>
        <taxon>Lachnospiraceae</taxon>
        <taxon>Enterocloster</taxon>
    </lineage>
</organism>
<evidence type="ECO:0000313" key="12">
    <source>
        <dbReference type="Proteomes" id="UP001600894"/>
    </source>
</evidence>
<evidence type="ECO:0000256" key="7">
    <source>
        <dbReference type="RuleBase" id="RU004057"/>
    </source>
</evidence>
<evidence type="ECO:0000256" key="2">
    <source>
        <dbReference type="ARBA" id="ARBA00022475"/>
    </source>
</evidence>
<dbReference type="InterPro" id="IPR046786">
    <property type="entry name" value="MotA_N"/>
</dbReference>
<evidence type="ECO:0000256" key="5">
    <source>
        <dbReference type="ARBA" id="ARBA00022989"/>
    </source>
</evidence>
<feature type="transmembrane region" description="Helical" evidence="8">
    <location>
        <begin position="162"/>
        <end position="180"/>
    </location>
</feature>
<dbReference type="InterPro" id="IPR002898">
    <property type="entry name" value="MotA_ExbB_proton_chnl"/>
</dbReference>
<accession>A0ABQ0B2W0</accession>
<keyword evidence="12" id="KW-1185">Reference proteome</keyword>
<sequence>MEPSLIIGIVVGLAALLTGYTLEGGKLVSLMLFSPALIVIGGTIGATVASFSLRDILQSFKYLGKTFRQPNSTSTKKLIDKILEIAAKYRTEGITALDTIVQDPELQREDMLLLKEGLVLLQDGKNEEDIQYVLESELHAFSTQKAVEASVFESAGGYSPTMGVIGTVMSLVVVLAAGFGDSAELAEKISTAFIATLYGVSLSNIVYLPIANKMKMLTKKSIIQKEIIIDGVCMISKGEVARSMENELSMYYQAFPDGHKNYKAGIEN</sequence>
<dbReference type="InterPro" id="IPR047055">
    <property type="entry name" value="MotA-like"/>
</dbReference>
<feature type="domain" description="MotA/TolQ/ExbB proton channel" evidence="9">
    <location>
        <begin position="112"/>
        <end position="224"/>
    </location>
</feature>
<keyword evidence="2" id="KW-1003">Cell membrane</keyword>
<keyword evidence="7" id="KW-0813">Transport</keyword>
<keyword evidence="3 8" id="KW-0812">Transmembrane</keyword>
<comment type="caution">
    <text evidence="11">The sequence shown here is derived from an EMBL/GenBank/DDBJ whole genome shotgun (WGS) entry which is preliminary data.</text>
</comment>
<evidence type="ECO:0000256" key="3">
    <source>
        <dbReference type="ARBA" id="ARBA00022692"/>
    </source>
</evidence>
<evidence type="ECO:0000256" key="4">
    <source>
        <dbReference type="ARBA" id="ARBA00022779"/>
    </source>
</evidence>
<keyword evidence="11" id="KW-0969">Cilium</keyword>
<evidence type="ECO:0000256" key="8">
    <source>
        <dbReference type="SAM" id="Phobius"/>
    </source>
</evidence>
<dbReference type="Pfam" id="PF01618">
    <property type="entry name" value="MotA_ExbB"/>
    <property type="match status" value="1"/>
</dbReference>